<dbReference type="InterPro" id="IPR012778">
    <property type="entry name" value="Pept_M1_aminopeptidase"/>
</dbReference>
<dbReference type="GO" id="GO:0043171">
    <property type="term" value="P:peptide catabolic process"/>
    <property type="evidence" value="ECO:0007669"/>
    <property type="project" value="TreeGrafter"/>
</dbReference>
<keyword evidence="10" id="KW-0862">Zinc</keyword>
<comment type="catalytic activity">
    <reaction evidence="1">
        <text>Release of an N-terminal amino acid, Xaa-|-Yaa- from a peptide, amide or arylamide. Xaa is preferably Ala, but may be most amino acids including Pro (slow action). When a terminal hydrophobic residue is followed by a prolyl residue, the two may be released as an intact Xaa-Pro dipeptide.</text>
        <dbReference type="EC" id="3.4.11.2"/>
    </reaction>
</comment>
<dbReference type="GO" id="GO:0016020">
    <property type="term" value="C:membrane"/>
    <property type="evidence" value="ECO:0007669"/>
    <property type="project" value="TreeGrafter"/>
</dbReference>
<keyword evidence="11" id="KW-0482">Metalloprotease</keyword>
<dbReference type="HOGENOM" id="CLU_007335_1_1_11"/>
<evidence type="ECO:0000256" key="11">
    <source>
        <dbReference type="ARBA" id="ARBA00023049"/>
    </source>
</evidence>
<evidence type="ECO:0000313" key="17">
    <source>
        <dbReference type="EMBL" id="EHR50709.1"/>
    </source>
</evidence>
<accession>H5WYP4</accession>
<dbReference type="PANTHER" id="PTHR11533">
    <property type="entry name" value="PROTEASE M1 ZINC METALLOPROTEASE"/>
    <property type="match status" value="1"/>
</dbReference>
<dbReference type="InterPro" id="IPR024571">
    <property type="entry name" value="ERAP1-like_C_dom"/>
</dbReference>
<dbReference type="InterPro" id="IPR001930">
    <property type="entry name" value="Peptidase_M1"/>
</dbReference>
<dbReference type="PRINTS" id="PR00756">
    <property type="entry name" value="ALADIPTASE"/>
</dbReference>
<dbReference type="SUPFAM" id="SSF55486">
    <property type="entry name" value="Metalloproteases ('zincins'), catalytic domain"/>
    <property type="match status" value="1"/>
</dbReference>
<dbReference type="Pfam" id="PF01433">
    <property type="entry name" value="Peptidase_M1"/>
    <property type="match status" value="1"/>
</dbReference>
<dbReference type="SUPFAM" id="SSF63737">
    <property type="entry name" value="Leukotriene A4 hydrolase N-terminal domain"/>
    <property type="match status" value="1"/>
</dbReference>
<evidence type="ECO:0000256" key="4">
    <source>
        <dbReference type="ARBA" id="ARBA00012564"/>
    </source>
</evidence>
<dbReference type="OrthoDB" id="100605at2"/>
<evidence type="ECO:0000256" key="9">
    <source>
        <dbReference type="ARBA" id="ARBA00022801"/>
    </source>
</evidence>
<dbReference type="CDD" id="cd09602">
    <property type="entry name" value="M1_APN"/>
    <property type="match status" value="1"/>
</dbReference>
<evidence type="ECO:0000259" key="15">
    <source>
        <dbReference type="Pfam" id="PF11838"/>
    </source>
</evidence>
<keyword evidence="8" id="KW-0479">Metal-binding</keyword>
<dbReference type="EMBL" id="CM001439">
    <property type="protein sequence ID" value="EHR50709.1"/>
    <property type="molecule type" value="Genomic_DNA"/>
</dbReference>
<dbReference type="InterPro" id="IPR045357">
    <property type="entry name" value="Aminopeptidase_N-like_N"/>
</dbReference>
<reference evidence="17 18" key="1">
    <citation type="journal article" date="2012" name="Stand. Genomic Sci.">
        <title>Genome sequence of the ocean sediment bacterium Saccharomonospora marina type strain (XMU15(T)).</title>
        <authorList>
            <person name="Klenk H.P."/>
            <person name="Lu M."/>
            <person name="Lucas S."/>
            <person name="Lapidus A."/>
            <person name="Copeland A."/>
            <person name="Pitluck S."/>
            <person name="Goodwin L.A."/>
            <person name="Han C."/>
            <person name="Tapia R."/>
            <person name="Brambilla E.M."/>
            <person name="Potter G."/>
            <person name="Land M."/>
            <person name="Ivanova N."/>
            <person name="Rohde M."/>
            <person name="Goker M."/>
            <person name="Detter J.C."/>
            <person name="Li W.J."/>
            <person name="Kyrpides N.C."/>
            <person name="Woyke T."/>
        </authorList>
    </citation>
    <scope>NUCLEOTIDE SEQUENCE [LARGE SCALE GENOMIC DNA]</scope>
    <source>
        <strain evidence="17 18">XMU15</strain>
    </source>
</reference>
<dbReference type="Pfam" id="PF11838">
    <property type="entry name" value="ERAP1_C"/>
    <property type="match status" value="1"/>
</dbReference>
<evidence type="ECO:0000256" key="12">
    <source>
        <dbReference type="ARBA" id="ARBA00029811"/>
    </source>
</evidence>
<evidence type="ECO:0000313" key="18">
    <source>
        <dbReference type="Proteomes" id="UP000004926"/>
    </source>
</evidence>
<gene>
    <name evidence="17" type="ORF">SacmaDRAFT_2464</name>
</gene>
<evidence type="ECO:0000256" key="1">
    <source>
        <dbReference type="ARBA" id="ARBA00000098"/>
    </source>
</evidence>
<evidence type="ECO:0000256" key="7">
    <source>
        <dbReference type="ARBA" id="ARBA00022670"/>
    </source>
</evidence>
<dbReference type="InterPro" id="IPR027268">
    <property type="entry name" value="Peptidase_M4/M1_CTD_sf"/>
</dbReference>
<dbReference type="InterPro" id="IPR050344">
    <property type="entry name" value="Peptidase_M1_aminopeptidases"/>
</dbReference>
<feature type="domain" description="Aminopeptidase N-like N-terminal" evidence="16">
    <location>
        <begin position="123"/>
        <end position="203"/>
    </location>
</feature>
<dbReference type="GO" id="GO:0008270">
    <property type="term" value="F:zinc ion binding"/>
    <property type="evidence" value="ECO:0007669"/>
    <property type="project" value="InterPro"/>
</dbReference>
<dbReference type="Gene3D" id="2.60.40.1730">
    <property type="entry name" value="tricorn interacting facor f3 domain"/>
    <property type="match status" value="1"/>
</dbReference>
<dbReference type="STRING" id="882083.SacmaDRAFT_2464"/>
<comment type="cofactor">
    <cofactor evidence="2">
        <name>Zn(2+)</name>
        <dbReference type="ChEBI" id="CHEBI:29105"/>
    </cofactor>
</comment>
<evidence type="ECO:0000256" key="8">
    <source>
        <dbReference type="ARBA" id="ARBA00022723"/>
    </source>
</evidence>
<dbReference type="AlphaFoldDB" id="H5WYP4"/>
<evidence type="ECO:0000256" key="5">
    <source>
        <dbReference type="ARBA" id="ARBA00015611"/>
    </source>
</evidence>
<feature type="domain" description="Peptidase M1 membrane alanine aminopeptidase" evidence="14">
    <location>
        <begin position="249"/>
        <end position="457"/>
    </location>
</feature>
<dbReference type="GO" id="GO:0070006">
    <property type="term" value="F:metalloaminopeptidase activity"/>
    <property type="evidence" value="ECO:0007669"/>
    <property type="project" value="TreeGrafter"/>
</dbReference>
<dbReference type="NCBIfam" id="TIGR02412">
    <property type="entry name" value="pepN_strep_liv"/>
    <property type="match status" value="1"/>
</dbReference>
<dbReference type="RefSeq" id="WP_009154094.1">
    <property type="nucleotide sequence ID" value="NZ_CM001439.1"/>
</dbReference>
<evidence type="ECO:0000259" key="14">
    <source>
        <dbReference type="Pfam" id="PF01433"/>
    </source>
</evidence>
<dbReference type="GO" id="GO:0042277">
    <property type="term" value="F:peptide binding"/>
    <property type="evidence" value="ECO:0007669"/>
    <property type="project" value="TreeGrafter"/>
</dbReference>
<evidence type="ECO:0000256" key="10">
    <source>
        <dbReference type="ARBA" id="ARBA00022833"/>
    </source>
</evidence>
<keyword evidence="9" id="KW-0378">Hydrolase</keyword>
<dbReference type="Proteomes" id="UP000004926">
    <property type="component" value="Chromosome"/>
</dbReference>
<keyword evidence="18" id="KW-1185">Reference proteome</keyword>
<dbReference type="eggNOG" id="COG0308">
    <property type="taxonomic scope" value="Bacteria"/>
</dbReference>
<evidence type="ECO:0000259" key="16">
    <source>
        <dbReference type="Pfam" id="PF17900"/>
    </source>
</evidence>
<dbReference type="PANTHER" id="PTHR11533:SF174">
    <property type="entry name" value="PUROMYCIN-SENSITIVE AMINOPEPTIDASE-RELATED"/>
    <property type="match status" value="1"/>
</dbReference>
<evidence type="ECO:0000256" key="13">
    <source>
        <dbReference type="ARBA" id="ARBA00031533"/>
    </source>
</evidence>
<organism evidence="17 18">
    <name type="scientific">Saccharomonospora marina XMU15</name>
    <dbReference type="NCBI Taxonomy" id="882083"/>
    <lineage>
        <taxon>Bacteria</taxon>
        <taxon>Bacillati</taxon>
        <taxon>Actinomycetota</taxon>
        <taxon>Actinomycetes</taxon>
        <taxon>Pseudonocardiales</taxon>
        <taxon>Pseudonocardiaceae</taxon>
        <taxon>Saccharomonospora</taxon>
    </lineage>
</organism>
<dbReference type="Pfam" id="PF17900">
    <property type="entry name" value="Peptidase_M1_N"/>
    <property type="match status" value="1"/>
</dbReference>
<evidence type="ECO:0000256" key="6">
    <source>
        <dbReference type="ARBA" id="ARBA00022438"/>
    </source>
</evidence>
<keyword evidence="6 17" id="KW-0031">Aminopeptidase</keyword>
<dbReference type="GO" id="GO:0005615">
    <property type="term" value="C:extracellular space"/>
    <property type="evidence" value="ECO:0007669"/>
    <property type="project" value="TreeGrafter"/>
</dbReference>
<dbReference type="EC" id="3.4.11.2" evidence="4"/>
<keyword evidence="7" id="KW-0645">Protease</keyword>
<feature type="domain" description="ERAP1-like C-terminal" evidence="15">
    <location>
        <begin position="529"/>
        <end position="830"/>
    </location>
</feature>
<dbReference type="InterPro" id="IPR014782">
    <property type="entry name" value="Peptidase_M1_dom"/>
</dbReference>
<comment type="similarity">
    <text evidence="3">Belongs to the peptidase M1 family.</text>
</comment>
<dbReference type="GO" id="GO:0005737">
    <property type="term" value="C:cytoplasm"/>
    <property type="evidence" value="ECO:0007669"/>
    <property type="project" value="TreeGrafter"/>
</dbReference>
<dbReference type="Gene3D" id="1.10.390.10">
    <property type="entry name" value="Neutral Protease Domain 2"/>
    <property type="match status" value="1"/>
</dbReference>
<evidence type="ECO:0000256" key="3">
    <source>
        <dbReference type="ARBA" id="ARBA00010136"/>
    </source>
</evidence>
<dbReference type="InterPro" id="IPR042097">
    <property type="entry name" value="Aminopeptidase_N-like_N_sf"/>
</dbReference>
<evidence type="ECO:0000256" key="2">
    <source>
        <dbReference type="ARBA" id="ARBA00001947"/>
    </source>
</evidence>
<dbReference type="GO" id="GO:0006508">
    <property type="term" value="P:proteolysis"/>
    <property type="evidence" value="ECO:0007669"/>
    <property type="project" value="UniProtKB-KW"/>
</dbReference>
<protein>
    <recommendedName>
        <fullName evidence="5">Aminopeptidase N</fullName>
        <ecNumber evidence="4">3.4.11.2</ecNumber>
    </recommendedName>
    <alternativeName>
        <fullName evidence="12">Alanine aminopeptidase</fullName>
    </alternativeName>
    <alternativeName>
        <fullName evidence="13">Lysyl aminopeptidase</fullName>
    </alternativeName>
</protein>
<name>H5WYP4_9PSEU</name>
<dbReference type="GO" id="GO:0016285">
    <property type="term" value="F:alanyl aminopeptidase activity"/>
    <property type="evidence" value="ECO:0007669"/>
    <property type="project" value="UniProtKB-EC"/>
</dbReference>
<proteinExistence type="inferred from homology"/>
<sequence>MTQPTGSGESFPSLVENGNLTRREAAARAELVSDVRYRVDLDLTAADDRFRCDATIRFRARSGNTLTFLDFAGSPWFVECNGTTLDTGAYHAERVYVPTVAGENVVRVVGAAAYGRSGVGLHRFRDPEDGQSYLHTRFRPFEAHRVYPCFDQPDLRATLEPVITVDERWRVLANTEPVGEPEPLPGGRALWAFAPTPPLPPYLTTLVAGPFHRVNGRHGDLPLMLCARPGLSEELESAAEELFELIGHGLDHYERLLKRPYPFAKYDHVFVPECAVSAAEHPGCVVVDENLLFCGATATATRRRRRAEVLLRAMAHMWFGGLVGIRWWNGLWLREGMATMLAAQAQQAVTPFGTGWPQFEQRVRARARHADRLPTSRPVAEDVPDTGTARASFDAIARDKGASVLLQLADHVGWEGFVDGLGRFVEHHAWSTADPDHLLASLRSATATDLTEWAEEWLAQPGVDVVEVFRPGSGATAVHLSDPPPHPRRLQPRIGCYTSDGPGLRLRHNTVLHLDRRGSVRAPCRAADLVLPNDDGRTHIKVRLDPASRRALLNAIATLADPTARAVAWGALWDDVLDARLAARVFVATVLRHAPLEKDAESLRLLCGRAVVAAIDYGERSNTAPLLHAMHTHLRGELDLATGLDRQLALADALLRSAAAEHDSLLYDMALRRPPWQELTIDRNLRWRALLRLSAHGRPVEDLVAAELAAEPRSDGRRRALSVEAARPRPSAKEQSWHRVFSGAHSLAERQAIMAGFRQPGQEDVLTPYAERYFTVLESVWQAEGPECARSVARGLYPRVTDAEQEVLARTDDVLQRGRLPQELLRVLLEQRGELALARAARARDAVRTRAG</sequence>